<evidence type="ECO:0000256" key="1">
    <source>
        <dbReference type="SAM" id="Phobius"/>
    </source>
</evidence>
<proteinExistence type="predicted"/>
<evidence type="ECO:0000313" key="2">
    <source>
        <dbReference type="EMBL" id="PPF09545.1"/>
    </source>
</evidence>
<feature type="transmembrane region" description="Helical" evidence="1">
    <location>
        <begin position="75"/>
        <end position="102"/>
    </location>
</feature>
<feature type="transmembrane region" description="Helical" evidence="1">
    <location>
        <begin position="221"/>
        <end position="249"/>
    </location>
</feature>
<dbReference type="AlphaFoldDB" id="A0ABD6W540"/>
<accession>A0ABD6W540</accession>
<keyword evidence="1" id="KW-1133">Transmembrane helix</keyword>
<feature type="transmembrane region" description="Helical" evidence="1">
    <location>
        <begin position="114"/>
        <end position="134"/>
    </location>
</feature>
<sequence length="257" mass="27669">MTALTAAPSRHSTVAGRLGSIVRLHFANPATILYTPLAILIVIFLGNLAVRWLILRNLDTAVGVTEATNGMQYSGATFFIFVYMMVVAVQAVNISFGLALGYGSTRRDFSLGTALTFVGLSISWTVLFAVMGGLEDATDGWGFGGNFFRAIYFGDGPLLERVFAVLCTFLFFFFVGSATASVYVRWRQRGMLVFFTALGILVLGVVALLTFTDGWETFGEFFAGLGFIGGYALSLIPTALAALAGWAILRRATPRSS</sequence>
<reference evidence="2 3" key="1">
    <citation type="submission" date="2018-02" db="EMBL/GenBank/DDBJ databases">
        <title>Bacteriophage NCPPB3778 and a type I-E CRISPR drive the evolution of the US Biological Select Agent, Rathayibacter toxicus.</title>
        <authorList>
            <person name="Davis E.W.II."/>
            <person name="Tabima J.F."/>
            <person name="Weisberg A.J."/>
            <person name="Lopes L.D."/>
            <person name="Wiseman M.S."/>
            <person name="Wiseman M.S."/>
            <person name="Pupko T."/>
            <person name="Belcher M.S."/>
            <person name="Sechler A.J."/>
            <person name="Tancos M.A."/>
            <person name="Schroeder B.K."/>
            <person name="Murray T.D."/>
            <person name="Luster D.G."/>
            <person name="Schneider W.L."/>
            <person name="Rogers E."/>
            <person name="Andreote F.D."/>
            <person name="Grunwald N.J."/>
            <person name="Putnam M.L."/>
            <person name="Chang J.H."/>
        </authorList>
    </citation>
    <scope>NUCLEOTIDE SEQUENCE [LARGE SCALE GENOMIC DNA]</scope>
    <source>
        <strain evidence="2 3">AY1I9</strain>
    </source>
</reference>
<evidence type="ECO:0000313" key="3">
    <source>
        <dbReference type="Proteomes" id="UP000237881"/>
    </source>
</evidence>
<dbReference type="EMBL" id="PSUL01000071">
    <property type="protein sequence ID" value="PPF09545.1"/>
    <property type="molecule type" value="Genomic_DNA"/>
</dbReference>
<dbReference type="Proteomes" id="UP000237881">
    <property type="component" value="Unassembled WGS sequence"/>
</dbReference>
<feature type="transmembrane region" description="Helical" evidence="1">
    <location>
        <begin position="191"/>
        <end position="209"/>
    </location>
</feature>
<comment type="caution">
    <text evidence="2">The sequence shown here is derived from an EMBL/GenBank/DDBJ whole genome shotgun (WGS) entry which is preliminary data.</text>
</comment>
<feature type="transmembrane region" description="Helical" evidence="1">
    <location>
        <begin position="162"/>
        <end position="184"/>
    </location>
</feature>
<feature type="transmembrane region" description="Helical" evidence="1">
    <location>
        <begin position="32"/>
        <end position="55"/>
    </location>
</feature>
<organism evidence="2 3">
    <name type="scientific">Rathayibacter rathayi</name>
    <name type="common">Corynebacterium rathayi</name>
    <dbReference type="NCBI Taxonomy" id="33887"/>
    <lineage>
        <taxon>Bacteria</taxon>
        <taxon>Bacillati</taxon>
        <taxon>Actinomycetota</taxon>
        <taxon>Actinomycetes</taxon>
        <taxon>Micrococcales</taxon>
        <taxon>Microbacteriaceae</taxon>
        <taxon>Rathayibacter</taxon>
    </lineage>
</organism>
<name>A0ABD6W540_RATRA</name>
<dbReference type="RefSeq" id="WP_104248850.1">
    <property type="nucleotide sequence ID" value="NZ_PSUD01000016.1"/>
</dbReference>
<gene>
    <name evidence="2" type="ORF">C5C04_14675</name>
</gene>
<protein>
    <submittedName>
        <fullName evidence="2">ABC transporter permease</fullName>
    </submittedName>
</protein>
<keyword evidence="1" id="KW-0812">Transmembrane</keyword>
<keyword evidence="1" id="KW-0472">Membrane</keyword>